<keyword evidence="2" id="KW-1185">Reference proteome</keyword>
<reference evidence="2" key="1">
    <citation type="submission" date="2014-03" db="EMBL/GenBank/DDBJ databases">
        <authorList>
            <person name="Urmite Genomes U."/>
        </authorList>
    </citation>
    <scope>NUCLEOTIDE SEQUENCE [LARGE SCALE GENOMIC DNA]</scope>
    <source>
        <strain evidence="2">HD-03</strain>
    </source>
</reference>
<organism evidence="1 2">
    <name type="scientific">Halobacillus karajensis</name>
    <dbReference type="NCBI Taxonomy" id="195088"/>
    <lineage>
        <taxon>Bacteria</taxon>
        <taxon>Bacillati</taxon>
        <taxon>Bacillota</taxon>
        <taxon>Bacilli</taxon>
        <taxon>Bacillales</taxon>
        <taxon>Bacillaceae</taxon>
        <taxon>Halobacillus</taxon>
    </lineage>
</organism>
<dbReference type="Gene3D" id="3.10.450.50">
    <property type="match status" value="1"/>
</dbReference>
<accession>A0A024P3B8</accession>
<name>A0A024P3B8_9BACI</name>
<dbReference type="SUPFAM" id="SSF103642">
    <property type="entry name" value="Sec-C motif"/>
    <property type="match status" value="1"/>
</dbReference>
<sequence>MSKVKRNDPCPCGSGKKYKKCCMNKADQGVGSTSLHEELKAHYSHFMAYVNRNYPNISPNEERETQEEEVEAAFRMVQSVFIEQQEDGTTLYDEFFDKKKDKIVRPATLASMEAWKSPLASVFQIKELQTVQTVLVEDVWSGQKYEVKRDGIPLKEDNYEHMPYVIGVVLKWGPVFNFVPLAIPNYKETYESFKQNMEEEFAQSSHDSIHALMQETLIEQLRNWLYLNVSETKKDQIEQETTPPVESTPTQTEDEVLDLVDEELKSEKAFEQLREAWMSYKQEEAPMLRKPEVVSAALEHIYRTSEQFRAEPEKVTKKAVAEKYDVSPSSMSKRITQIKDYIEN</sequence>
<comment type="caution">
    <text evidence="1">The sequence shown here is derived from an EMBL/GenBank/DDBJ whole genome shotgun (WGS) entry which is preliminary data.</text>
</comment>
<evidence type="ECO:0000313" key="1">
    <source>
        <dbReference type="EMBL" id="CDQ22737.1"/>
    </source>
</evidence>
<dbReference type="AlphaFoldDB" id="A0A024P3B8"/>
<gene>
    <name evidence="1" type="ORF">BN983_00952</name>
</gene>
<dbReference type="InterPro" id="IPR004027">
    <property type="entry name" value="SEC_C_motif"/>
</dbReference>
<dbReference type="Proteomes" id="UP000028868">
    <property type="component" value="Unassembled WGS sequence"/>
</dbReference>
<dbReference type="EMBL" id="CCDI010000001">
    <property type="protein sequence ID" value="CDQ22737.1"/>
    <property type="molecule type" value="Genomic_DNA"/>
</dbReference>
<dbReference type="Pfam" id="PF02810">
    <property type="entry name" value="SEC-C"/>
    <property type="match status" value="1"/>
</dbReference>
<reference evidence="1 2" key="2">
    <citation type="submission" date="2014-05" db="EMBL/GenBank/DDBJ databases">
        <title>Draft genome sequence of Halobacillus karajensis HK-03.</title>
        <authorList>
            <person name="Khelaifia S."/>
            <person name="Croce O."/>
            <person name="Lagier J.C."/>
            <person name="Raoult D."/>
        </authorList>
    </citation>
    <scope>NUCLEOTIDE SEQUENCE [LARGE SCALE GENOMIC DNA]</scope>
    <source>
        <strain evidence="1 2">HD-03</strain>
    </source>
</reference>
<proteinExistence type="predicted"/>
<protein>
    <submittedName>
        <fullName evidence="1">SWIM/SEC-C metal-binding motif protein, family</fullName>
    </submittedName>
</protein>
<evidence type="ECO:0000313" key="2">
    <source>
        <dbReference type="Proteomes" id="UP000028868"/>
    </source>
</evidence>
<dbReference type="RefSeq" id="WP_035506155.1">
    <property type="nucleotide sequence ID" value="NZ_CCDH010000001.1"/>
</dbReference>